<proteinExistence type="predicted"/>
<evidence type="ECO:0000313" key="2">
    <source>
        <dbReference type="Proteomes" id="UP001060085"/>
    </source>
</evidence>
<gene>
    <name evidence="1" type="ORF">M9H77_10666</name>
</gene>
<dbReference type="Proteomes" id="UP001060085">
    <property type="component" value="Linkage Group LG03"/>
</dbReference>
<protein>
    <submittedName>
        <fullName evidence="1">Uncharacterized protein</fullName>
    </submittedName>
</protein>
<sequence>MMSPKNFFDETSRFALGRNSSKISIVELKDINCKLLSSYLFHLFSLYSIFPFFFSCTSLPPMTAPPSFWCCNLDSPKFIRQLKKVVRSRNSHCNCSCSRGTDQMCRQDSRVHFSAEEEAAVEESLSTYCKPVELYNILQRRAIENMPEKYTALTKLHCFLGFVYCSFYKVNPGSLWLVFFLENLELAKLAPELRCPVGFFFKKPTDSIHHFFKDVYITKYEQSTKRGEDTDSSLCEDYFCSLPLFLEVVLLIQMSVSLPATVNNGSQSRNPFPLCIMLARAVSSLPISEMLEFAFSSWEQSAYRFKRCCMLTSCVGEEGTNRTQARFILPEINKLSADIKSGSLSICFISFDTGSLPFENTSTYSFFISVEPVRENMDISSFPPNVGGHCLVGKIPMELLHLSWEKSPNLNLGERAETLLTVDMRPCFMKVSSQQLQVIITAEEVGARERSPYDSYSYNDIPSSSLAQISRLRTGNVVFYYKFHQNNYHRTEGNIDGTEVTEDFSCPFCLVKCASFKGLRYHLQSSHDFFSYEFWANEEYQAVNVSVRTDASRYEVLADGVDPKKQTFVISPRPLRRRKITSLIQSAKHVHPLVLDSELPEPMNQLPDRIDEHEASSLNAAGVSSATVHSNVDPETVQSFPGSCLTGSTMLQCSKTRKLSERSDPKKYFWKKLVTFVSQNVRMFIKKLIQMGYFEGTKQPMALEQVLSDRDSEDEVDDEVADLEDRRMLDDFVDVTKDEKYMMHLWNSFVRKQRVLADGHVPWACEAFSKLHAQALVQQPALLWEEWVGWINWDLLCSYHLFIVEITRQYLDGWIDDALAISRDVNCIMLQRMHRSYFSRYLISSPVNFTTIAGTILEENHYVNGILTRPSQNYASLLKSFIAQRAIEPGKQLHAHLQVIGQANRIDLATKLVNLYSDCNDLSSAHNLFDRIPKSNKFLWNVLIRGYAWNGPFEVAISLFYKMLDHGLVPDNYTFPFVLKACSALSDVQVGRDVHKLAVETRWESDKFVGAALIDMYAKCGFVDISREVFDKILDRDVALWNSMLTAYSQNGRAEECLLLSGEMAFAGLRPTVPTLVTALAAGADIAALPKGKELHGYGWRLGFESQDKVNTALVDMYAKCGSVKVARDLFERLVEKRVVSWNAMINGYARHGHANEALDLFKQMVGVAQPDHVTFVGVLSACNHGALLDEGRRAFYSMTRDYHIEPTVQHYTCMIDLLGHFNRLDEAYDLIMLMKVMPDSGVWGSLLNSCKVHKNLELGELALERLIELEPDDAGNYVILSNMYAQAGKWEGVAKLRKLITERGLKKSTACSWIEVKNKVHAFLSGDISHPMSDEIYAELERLGGLMAEAGYVPDIAPVFHDVEDDEKTRMICSHSERLAIAFGLISTPPGTKLLITKNIKVCEDCHVAIKFISKITNREITIRDVNRYHHFKDGVCSCGDQWRLFRSTSGDMESVEKKFDCGLHRTTAAEVAAKDSGFRIDKNVITKHINKGAVIWLSLVYFFLDIIISSDWERT</sequence>
<reference evidence="2" key="1">
    <citation type="journal article" date="2023" name="Nat. Plants">
        <title>Single-cell RNA sequencing provides a high-resolution roadmap for understanding the multicellular compartmentation of specialized metabolism.</title>
        <authorList>
            <person name="Sun S."/>
            <person name="Shen X."/>
            <person name="Li Y."/>
            <person name="Li Y."/>
            <person name="Wang S."/>
            <person name="Li R."/>
            <person name="Zhang H."/>
            <person name="Shen G."/>
            <person name="Guo B."/>
            <person name="Wei J."/>
            <person name="Xu J."/>
            <person name="St-Pierre B."/>
            <person name="Chen S."/>
            <person name="Sun C."/>
        </authorList>
    </citation>
    <scope>NUCLEOTIDE SEQUENCE [LARGE SCALE GENOMIC DNA]</scope>
</reference>
<keyword evidence="2" id="KW-1185">Reference proteome</keyword>
<accession>A0ACC0BCH8</accession>
<organism evidence="1 2">
    <name type="scientific">Catharanthus roseus</name>
    <name type="common">Madagascar periwinkle</name>
    <name type="synonym">Vinca rosea</name>
    <dbReference type="NCBI Taxonomy" id="4058"/>
    <lineage>
        <taxon>Eukaryota</taxon>
        <taxon>Viridiplantae</taxon>
        <taxon>Streptophyta</taxon>
        <taxon>Embryophyta</taxon>
        <taxon>Tracheophyta</taxon>
        <taxon>Spermatophyta</taxon>
        <taxon>Magnoliopsida</taxon>
        <taxon>eudicotyledons</taxon>
        <taxon>Gunneridae</taxon>
        <taxon>Pentapetalae</taxon>
        <taxon>asterids</taxon>
        <taxon>lamiids</taxon>
        <taxon>Gentianales</taxon>
        <taxon>Apocynaceae</taxon>
        <taxon>Rauvolfioideae</taxon>
        <taxon>Vinceae</taxon>
        <taxon>Catharanthinae</taxon>
        <taxon>Catharanthus</taxon>
    </lineage>
</organism>
<dbReference type="EMBL" id="CM044703">
    <property type="protein sequence ID" value="KAI5670302.1"/>
    <property type="molecule type" value="Genomic_DNA"/>
</dbReference>
<evidence type="ECO:0000313" key="1">
    <source>
        <dbReference type="EMBL" id="KAI5670302.1"/>
    </source>
</evidence>
<name>A0ACC0BCH8_CATRO</name>
<comment type="caution">
    <text evidence="1">The sequence shown here is derived from an EMBL/GenBank/DDBJ whole genome shotgun (WGS) entry which is preliminary data.</text>
</comment>